<sequence length="939" mass="108734">MNTYKLAGKIVQGKLITVFFLLPSAILFAKEKSSKDKLVEESFTNPNPTYQRGASYKTEEKYYQLLVQSFLGANDLQNALRVLEDAVRRFPQNPKWWELYGQVLIWNNMGARAGEVFYEGYKNTKNKELAQKAFEISLAFNRIDIAKELMEVVSVPPNVKVYIYDQLGDVEGLLKLLYTLKTKDMLLMRAQILNALGRKKEAEETINEYIKLYGKDEKSVLLLANIYYSSRRFEQALEVLKDFLPSAKEDNVEFYRTLSDLAWMLQDYDATALASEKLISLSKGEVADYIRLSEIYFRKGSKRAVSLALEGYKKFDDLILLKTAFYYSYALGLYDQTVAIFKDYRDKLQDDVNTVFSYLLALQQLGKKEEALEELEKILARAKAPELVSFYIYSLVEAQRVEKLKSALKEYEAYTRNPSVAQAYAVAYVFLQQGQTALNYYKLSGSKDPLLYADIINVMGMEEEAKAIKLKAYRELTSGGLPLDDLEKLRLYLSLAMEFETPEVFERKLQRAKGVLSDAVWKDIYFAYLFSKEQREKAILQQRLYKYPLKPWMWLNLALWQDDRYLALQLLESKLEALPIRDRVEALRRVGQPRRALELAFKGLEENPYDYQLYKQFRDLAVQESNKVSLEVSHQKRDAYGQFVERMEVETKLGDTNYSVGFRSSTFQPTYKDDQAIKQKVGGYQAEIYLRRRFDRGYIGFGIGQLERLRSVTNFRLFGESYLFSGLSAGFEVGYRQPSTESLYLELGGLKNYAKLSLTFTPYSRLSFYSSLELSEFYSQDIKRLGTGFYTYNQAQYKLKAGYPDYTLRAFFSYGNYREKAGSKGVIEQLIPFTTFRVLPENYYTVGLGFSFGFEHKYSYTRFWRPFFDASLAYNSLGGLGISTEIGLGGAVFGNDNLSLGLSFRKNTGGIKETIIDPYFIYRYYFMYTPKLRKVEENK</sequence>
<accession>A0A7C5WZY9</accession>
<dbReference type="Gene3D" id="1.25.40.10">
    <property type="entry name" value="Tetratricopeptide repeat domain"/>
    <property type="match status" value="2"/>
</dbReference>
<gene>
    <name evidence="2" type="ORF">ENN04_08825</name>
</gene>
<dbReference type="AlphaFoldDB" id="A0A7C5WZY9"/>
<proteinExistence type="predicted"/>
<dbReference type="EMBL" id="DSAC01000110">
    <property type="protein sequence ID" value="HHO74712.1"/>
    <property type="molecule type" value="Genomic_DNA"/>
</dbReference>
<protein>
    <submittedName>
        <fullName evidence="2">Tetratricopeptide repeat protein</fullName>
    </submittedName>
</protein>
<dbReference type="Pfam" id="PF13432">
    <property type="entry name" value="TPR_16"/>
    <property type="match status" value="1"/>
</dbReference>
<evidence type="ECO:0000259" key="1">
    <source>
        <dbReference type="Pfam" id="PF24604"/>
    </source>
</evidence>
<dbReference type="InterPro" id="IPR011990">
    <property type="entry name" value="TPR-like_helical_dom_sf"/>
</dbReference>
<dbReference type="SUPFAM" id="SSF48452">
    <property type="entry name" value="TPR-like"/>
    <property type="match status" value="1"/>
</dbReference>
<comment type="caution">
    <text evidence="2">The sequence shown here is derived from an EMBL/GenBank/DDBJ whole genome shotgun (WGS) entry which is preliminary data.</text>
</comment>
<dbReference type="Pfam" id="PF13429">
    <property type="entry name" value="TPR_15"/>
    <property type="match status" value="1"/>
</dbReference>
<dbReference type="InterPro" id="IPR057306">
    <property type="entry name" value="B-barrel_PelB_C"/>
</dbReference>
<reference evidence="2" key="1">
    <citation type="journal article" date="2020" name="mSystems">
        <title>Genome- and Community-Level Interaction Insights into Carbon Utilization and Element Cycling Functions of Hydrothermarchaeota in Hydrothermal Sediment.</title>
        <authorList>
            <person name="Zhou Z."/>
            <person name="Liu Y."/>
            <person name="Xu W."/>
            <person name="Pan J."/>
            <person name="Luo Z.H."/>
            <person name="Li M."/>
        </authorList>
    </citation>
    <scope>NUCLEOTIDE SEQUENCE [LARGE SCALE GENOMIC DNA]</scope>
    <source>
        <strain evidence="2">SpSt-114</strain>
    </source>
</reference>
<name>A0A7C5WZY9_9AQUI</name>
<organism evidence="2">
    <name type="scientific">Thermocrinis ruber</name>
    <dbReference type="NCBI Taxonomy" id="75906"/>
    <lineage>
        <taxon>Bacteria</taxon>
        <taxon>Pseudomonadati</taxon>
        <taxon>Aquificota</taxon>
        <taxon>Aquificia</taxon>
        <taxon>Aquificales</taxon>
        <taxon>Aquificaceae</taxon>
        <taxon>Thermocrinis</taxon>
    </lineage>
</organism>
<evidence type="ECO:0000313" key="2">
    <source>
        <dbReference type="EMBL" id="HHO74712.1"/>
    </source>
</evidence>
<dbReference type="Pfam" id="PF24604">
    <property type="entry name" value="B-barrel_PelB_C"/>
    <property type="match status" value="1"/>
</dbReference>
<feature type="domain" description="PelB C-terminal" evidence="1">
    <location>
        <begin position="683"/>
        <end position="910"/>
    </location>
</feature>